<evidence type="ECO:0000313" key="6">
    <source>
        <dbReference type="EMBL" id="TBT96404.1"/>
    </source>
</evidence>
<comment type="caution">
    <text evidence="6">The sequence shown here is derived from an EMBL/GenBank/DDBJ whole genome shotgun (WGS) entry which is preliminary data.</text>
</comment>
<name>A0A4Q9KPG4_PROTD</name>
<evidence type="ECO:0000313" key="7">
    <source>
        <dbReference type="Proteomes" id="UP000291933"/>
    </source>
</evidence>
<dbReference type="Pfam" id="PF00248">
    <property type="entry name" value="Aldo_ket_red"/>
    <property type="match status" value="1"/>
</dbReference>
<keyword evidence="3" id="KW-0560">Oxidoreductase</keyword>
<dbReference type="EMBL" id="SDMR01000001">
    <property type="protein sequence ID" value="TBT96404.1"/>
    <property type="molecule type" value="Genomic_DNA"/>
</dbReference>
<evidence type="ECO:0000256" key="1">
    <source>
        <dbReference type="ARBA" id="ARBA00007905"/>
    </source>
</evidence>
<accession>A0A4Q9KPG4</accession>
<gene>
    <name evidence="6" type="ORF">ET996_01770</name>
</gene>
<dbReference type="AlphaFoldDB" id="A0A4Q9KPG4"/>
<organism evidence="6 7">
    <name type="scientific">Propioniciclava tarda</name>
    <dbReference type="NCBI Taxonomy" id="433330"/>
    <lineage>
        <taxon>Bacteria</taxon>
        <taxon>Bacillati</taxon>
        <taxon>Actinomycetota</taxon>
        <taxon>Actinomycetes</taxon>
        <taxon>Propionibacteriales</taxon>
        <taxon>Propionibacteriaceae</taxon>
        <taxon>Propioniciclava</taxon>
    </lineage>
</organism>
<evidence type="ECO:0000256" key="2">
    <source>
        <dbReference type="ARBA" id="ARBA00022857"/>
    </source>
</evidence>
<keyword evidence="7" id="KW-1185">Reference proteome</keyword>
<dbReference type="InterPro" id="IPR023210">
    <property type="entry name" value="NADP_OxRdtase_dom"/>
</dbReference>
<evidence type="ECO:0000256" key="3">
    <source>
        <dbReference type="ARBA" id="ARBA00023002"/>
    </source>
</evidence>
<dbReference type="Proteomes" id="UP000291933">
    <property type="component" value="Unassembled WGS sequence"/>
</dbReference>
<dbReference type="PANTHER" id="PTHR43827:SF3">
    <property type="entry name" value="NADP-DEPENDENT OXIDOREDUCTASE DOMAIN-CONTAINING PROTEIN"/>
    <property type="match status" value="1"/>
</dbReference>
<dbReference type="SUPFAM" id="SSF51430">
    <property type="entry name" value="NAD(P)-linked oxidoreductase"/>
    <property type="match status" value="1"/>
</dbReference>
<dbReference type="RefSeq" id="WP_131170816.1">
    <property type="nucleotide sequence ID" value="NZ_FXTL01000001.1"/>
</dbReference>
<evidence type="ECO:0000259" key="5">
    <source>
        <dbReference type="Pfam" id="PF00248"/>
    </source>
</evidence>
<feature type="compositionally biased region" description="Basic and acidic residues" evidence="4">
    <location>
        <begin position="53"/>
        <end position="65"/>
    </location>
</feature>
<dbReference type="InterPro" id="IPR020471">
    <property type="entry name" value="AKR"/>
</dbReference>
<reference evidence="6 7" key="1">
    <citation type="submission" date="2019-01" db="EMBL/GenBank/DDBJ databases">
        <title>Lactibacter flavus gen. nov., sp. nov., a novel bacterium of the family Propionibacteriaceae isolated from raw milk and dairy products.</title>
        <authorList>
            <person name="Huptas C."/>
            <person name="Wenning M."/>
            <person name="Breitenwieser F."/>
            <person name="Doll E."/>
            <person name="Von Neubeck M."/>
            <person name="Busse H.-J."/>
            <person name="Scherer S."/>
        </authorList>
    </citation>
    <scope>NUCLEOTIDE SEQUENCE [LARGE SCALE GENOMIC DNA]</scope>
    <source>
        <strain evidence="6 7">DSM 22130</strain>
    </source>
</reference>
<protein>
    <submittedName>
        <fullName evidence="6">Aldo/keto reductase</fullName>
    </submittedName>
</protein>
<keyword evidence="2" id="KW-0521">NADP</keyword>
<feature type="region of interest" description="Disordered" evidence="4">
    <location>
        <begin position="1"/>
        <end position="127"/>
    </location>
</feature>
<dbReference type="OrthoDB" id="9804790at2"/>
<evidence type="ECO:0000256" key="4">
    <source>
        <dbReference type="SAM" id="MobiDB-lite"/>
    </source>
</evidence>
<proteinExistence type="inferred from homology"/>
<feature type="compositionally biased region" description="Polar residues" evidence="4">
    <location>
        <begin position="1"/>
        <end position="12"/>
    </location>
</feature>
<comment type="similarity">
    <text evidence="1">Belongs to the aldo/keto reductase family.</text>
</comment>
<feature type="compositionally biased region" description="Basic and acidic residues" evidence="4">
    <location>
        <begin position="89"/>
        <end position="114"/>
    </location>
</feature>
<dbReference type="PANTHER" id="PTHR43827">
    <property type="entry name" value="2,5-DIKETO-D-GLUCONIC ACID REDUCTASE"/>
    <property type="match status" value="1"/>
</dbReference>
<feature type="domain" description="NADP-dependent oxidoreductase" evidence="5">
    <location>
        <begin position="177"/>
        <end position="228"/>
    </location>
</feature>
<dbReference type="InterPro" id="IPR036812">
    <property type="entry name" value="NAD(P)_OxRdtase_dom_sf"/>
</dbReference>
<dbReference type="GO" id="GO:0016616">
    <property type="term" value="F:oxidoreductase activity, acting on the CH-OH group of donors, NAD or NADP as acceptor"/>
    <property type="evidence" value="ECO:0007669"/>
    <property type="project" value="UniProtKB-ARBA"/>
</dbReference>
<dbReference type="Gene3D" id="3.20.20.100">
    <property type="entry name" value="NADP-dependent oxidoreductase domain"/>
    <property type="match status" value="1"/>
</dbReference>
<sequence>MERFLRSSSTGAASWCVHRTPGGNHEPAFASRRPRSSHHDRQSGPTSPADGPCRVRDDVLPDDAARGCAIRPRPGDRLGLQRRRRRRLERPERRRSERPDPADGGRVGDRDLPDRVVVGPAHDDQGRERVQRVCPVRHGRRRQRQLRVLRRGELHDRAGLLHHRLGHRRRLGEGLPGRLIAQVVLRWLVQRGVVAIPKSVRRERMVENLAVFDFDLSDADVAAIAALDTGASVFFDHRDPAMVEWIGNRKLND</sequence>